<accession>U1WLJ0</accession>
<dbReference type="Proteomes" id="UP000016511">
    <property type="component" value="Unassembled WGS sequence"/>
</dbReference>
<name>U1WLJ0_ANEAE</name>
<keyword evidence="2" id="KW-1185">Reference proteome</keyword>
<sequence>MSHLLVIHILEEVRCTRRRVPASFSHKEGTRCGDDLLWIVLDNQYP</sequence>
<reference evidence="1 2" key="1">
    <citation type="submission" date="2013-08" db="EMBL/GenBank/DDBJ databases">
        <authorList>
            <person name="Weinstock G."/>
            <person name="Sodergren E."/>
            <person name="Wylie T."/>
            <person name="Fulton L."/>
            <person name="Fulton R."/>
            <person name="Fronick C."/>
            <person name="O'Laughlin M."/>
            <person name="Godfrey J."/>
            <person name="Miner T."/>
            <person name="Herter B."/>
            <person name="Appelbaum E."/>
            <person name="Cordes M."/>
            <person name="Lek S."/>
            <person name="Wollam A."/>
            <person name="Pepin K.H."/>
            <person name="Palsikar V.B."/>
            <person name="Mitreva M."/>
            <person name="Wilson R.K."/>
        </authorList>
    </citation>
    <scope>NUCLEOTIDE SEQUENCE [LARGE SCALE GENOMIC DNA]</scope>
    <source>
        <strain evidence="1 2">ATCC 12856</strain>
    </source>
</reference>
<dbReference type="AlphaFoldDB" id="U1WLJ0"/>
<dbReference type="HOGENOM" id="CLU_3284054_0_0_9"/>
<proteinExistence type="predicted"/>
<dbReference type="EMBL" id="AWSJ01000154">
    <property type="protein sequence ID" value="ERI09449.1"/>
    <property type="molecule type" value="Genomic_DNA"/>
</dbReference>
<comment type="caution">
    <text evidence="1">The sequence shown here is derived from an EMBL/GenBank/DDBJ whole genome shotgun (WGS) entry which is preliminary data.</text>
</comment>
<protein>
    <submittedName>
        <fullName evidence="1">Uncharacterized protein</fullName>
    </submittedName>
</protein>
<gene>
    <name evidence="1" type="ORF">HMPREF0083_02473</name>
</gene>
<dbReference type="STRING" id="649747.HMPREF0083_02473"/>
<evidence type="ECO:0000313" key="1">
    <source>
        <dbReference type="EMBL" id="ERI09449.1"/>
    </source>
</evidence>
<organism evidence="1 2">
    <name type="scientific">Aneurinibacillus aneurinilyticus ATCC 12856</name>
    <dbReference type="NCBI Taxonomy" id="649747"/>
    <lineage>
        <taxon>Bacteria</taxon>
        <taxon>Bacillati</taxon>
        <taxon>Bacillota</taxon>
        <taxon>Bacilli</taxon>
        <taxon>Bacillales</taxon>
        <taxon>Paenibacillaceae</taxon>
        <taxon>Aneurinibacillus group</taxon>
        <taxon>Aneurinibacillus</taxon>
    </lineage>
</organism>
<evidence type="ECO:0000313" key="2">
    <source>
        <dbReference type="Proteomes" id="UP000016511"/>
    </source>
</evidence>